<reference evidence="1" key="1">
    <citation type="submission" date="2021-06" db="EMBL/GenBank/DDBJ databases">
        <authorList>
            <person name="Hodson N. C."/>
            <person name="Mongue J. A."/>
            <person name="Jaron S. K."/>
        </authorList>
    </citation>
    <scope>NUCLEOTIDE SEQUENCE</scope>
</reference>
<dbReference type="AlphaFoldDB" id="A0A8J2K8G2"/>
<sequence>MEQASNEILNQTWEHHYRQLLEETNTVAETNAKTILQINQLQKYFDCNNVKAYHPSRQDYLQELKITS</sequence>
<organism evidence="1 2">
    <name type="scientific">Allacma fusca</name>
    <dbReference type="NCBI Taxonomy" id="39272"/>
    <lineage>
        <taxon>Eukaryota</taxon>
        <taxon>Metazoa</taxon>
        <taxon>Ecdysozoa</taxon>
        <taxon>Arthropoda</taxon>
        <taxon>Hexapoda</taxon>
        <taxon>Collembola</taxon>
        <taxon>Symphypleona</taxon>
        <taxon>Sminthuridae</taxon>
        <taxon>Allacma</taxon>
    </lineage>
</organism>
<gene>
    <name evidence="1" type="ORF">AFUS01_LOCUS23130</name>
</gene>
<dbReference type="Proteomes" id="UP000708208">
    <property type="component" value="Unassembled WGS sequence"/>
</dbReference>
<proteinExistence type="predicted"/>
<protein>
    <submittedName>
        <fullName evidence="1">Uncharacterized protein</fullName>
    </submittedName>
</protein>
<name>A0A8J2K8G2_9HEXA</name>
<comment type="caution">
    <text evidence="1">The sequence shown here is derived from an EMBL/GenBank/DDBJ whole genome shotgun (WGS) entry which is preliminary data.</text>
</comment>
<keyword evidence="2" id="KW-1185">Reference proteome</keyword>
<evidence type="ECO:0000313" key="2">
    <source>
        <dbReference type="Proteomes" id="UP000708208"/>
    </source>
</evidence>
<dbReference type="EMBL" id="CAJVCH010275821">
    <property type="protein sequence ID" value="CAG7734760.1"/>
    <property type="molecule type" value="Genomic_DNA"/>
</dbReference>
<accession>A0A8J2K8G2</accession>
<evidence type="ECO:0000313" key="1">
    <source>
        <dbReference type="EMBL" id="CAG7734760.1"/>
    </source>
</evidence>